<evidence type="ECO:0000313" key="2">
    <source>
        <dbReference type="Proteomes" id="UP000243629"/>
    </source>
</evidence>
<dbReference type="RefSeq" id="WP_093476732.1">
    <property type="nucleotide sequence ID" value="NZ_FOUI01000011.1"/>
</dbReference>
<proteinExistence type="predicted"/>
<name>A0A1I4STD8_9GAMM</name>
<dbReference type="EMBL" id="FOUI01000011">
    <property type="protein sequence ID" value="SFM67724.1"/>
    <property type="molecule type" value="Genomic_DNA"/>
</dbReference>
<organism evidence="1 2">
    <name type="scientific">Halopseudomonas yangmingensis</name>
    <dbReference type="NCBI Taxonomy" id="1720063"/>
    <lineage>
        <taxon>Bacteria</taxon>
        <taxon>Pseudomonadati</taxon>
        <taxon>Pseudomonadota</taxon>
        <taxon>Gammaproteobacteria</taxon>
        <taxon>Pseudomonadales</taxon>
        <taxon>Pseudomonadaceae</taxon>
        <taxon>Halopseudomonas</taxon>
    </lineage>
</organism>
<keyword evidence="2" id="KW-1185">Reference proteome</keyword>
<sequence>MTRFKSRRRWLLERWMKGRVEQLQALAADLRRRFLPADWARRCEVMATLGEQELTDWKPRPGSSSAELLHWLQPLQPAQRMLLASLLDAPSAGPRTLLEAIERLQLDWQARLDPLHSHRDYAEQLERLASLLGLAPAARSAYLENEQQLRGALDLLALESMPLRLRSQWATRHQAGVGQCLLWWQGQLLAKAGLAPETTCLLGVNDWPQMPSGWFALGWISCLRHTAGVTSGGDLPAMPEHSEHP</sequence>
<dbReference type="AlphaFoldDB" id="A0A1I4STD8"/>
<gene>
    <name evidence="1" type="ORF">SAMN05216217_11164</name>
</gene>
<accession>A0A1I4STD8</accession>
<dbReference type="Proteomes" id="UP000243629">
    <property type="component" value="Unassembled WGS sequence"/>
</dbReference>
<reference evidence="2" key="1">
    <citation type="submission" date="2016-10" db="EMBL/GenBank/DDBJ databases">
        <authorList>
            <person name="Varghese N."/>
            <person name="Submissions S."/>
        </authorList>
    </citation>
    <scope>NUCLEOTIDE SEQUENCE [LARGE SCALE GENOMIC DNA]</scope>
    <source>
        <strain evidence="2">DSM 24213</strain>
    </source>
</reference>
<protein>
    <submittedName>
        <fullName evidence="1">Uncharacterized protein</fullName>
    </submittedName>
</protein>
<evidence type="ECO:0000313" key="1">
    <source>
        <dbReference type="EMBL" id="SFM67724.1"/>
    </source>
</evidence>
<dbReference type="STRING" id="1720063.SAMN05216217_11164"/>
<dbReference type="OrthoDB" id="6854428at2"/>